<keyword evidence="3" id="KW-1015">Disulfide bond</keyword>
<evidence type="ECO:0000256" key="1">
    <source>
        <dbReference type="ARBA" id="ARBA00004613"/>
    </source>
</evidence>
<dbReference type="Pfam" id="PF06607">
    <property type="entry name" value="Prokineticin"/>
    <property type="match status" value="1"/>
</dbReference>
<protein>
    <recommendedName>
        <fullName evidence="5">Prokineticin domain-containing protein</fullName>
    </recommendedName>
</protein>
<dbReference type="OMA" id="ECVATHE"/>
<accession>A0A087TXX2</accession>
<feature type="chain" id="PRO_5001830025" description="Prokineticin domain-containing protein" evidence="4">
    <location>
        <begin position="20"/>
        <end position="119"/>
    </location>
</feature>
<evidence type="ECO:0000256" key="4">
    <source>
        <dbReference type="SAM" id="SignalP"/>
    </source>
</evidence>
<reference evidence="6 7" key="1">
    <citation type="submission" date="2013-11" db="EMBL/GenBank/DDBJ databases">
        <title>Genome sequencing of Stegodyphus mimosarum.</title>
        <authorList>
            <person name="Bechsgaard J."/>
        </authorList>
    </citation>
    <scope>NUCLEOTIDE SEQUENCE [LARGE SCALE GENOMIC DNA]</scope>
</reference>
<dbReference type="Proteomes" id="UP000054359">
    <property type="component" value="Unassembled WGS sequence"/>
</dbReference>
<organism evidence="6 7">
    <name type="scientific">Stegodyphus mimosarum</name>
    <name type="common">African social velvet spider</name>
    <dbReference type="NCBI Taxonomy" id="407821"/>
    <lineage>
        <taxon>Eukaryota</taxon>
        <taxon>Metazoa</taxon>
        <taxon>Ecdysozoa</taxon>
        <taxon>Arthropoda</taxon>
        <taxon>Chelicerata</taxon>
        <taxon>Arachnida</taxon>
        <taxon>Araneae</taxon>
        <taxon>Araneomorphae</taxon>
        <taxon>Entelegynae</taxon>
        <taxon>Eresoidea</taxon>
        <taxon>Eresidae</taxon>
        <taxon>Stegodyphus</taxon>
    </lineage>
</organism>
<sequence>MKWLILAFCVACAVQVTVSKKCNSAEDCDEGECCVSYVFLSSCQKLRNEGESCTPLVKESDQTPDKYHFQCPCKEDLKCVATYKLRIGEHTIRLRPKCLKPEDEDLDTTLEPFGTPEAE</sequence>
<keyword evidence="2" id="KW-0964">Secreted</keyword>
<evidence type="ECO:0000259" key="5">
    <source>
        <dbReference type="Pfam" id="PF06607"/>
    </source>
</evidence>
<keyword evidence="7" id="KW-1185">Reference proteome</keyword>
<dbReference type="OrthoDB" id="6407386at2759"/>
<dbReference type="AlphaFoldDB" id="A0A087TXX2"/>
<comment type="subcellular location">
    <subcellularLocation>
        <location evidence="1">Secreted</location>
    </subcellularLocation>
</comment>
<evidence type="ECO:0000256" key="2">
    <source>
        <dbReference type="ARBA" id="ARBA00022525"/>
    </source>
</evidence>
<feature type="non-terminal residue" evidence="6">
    <location>
        <position position="119"/>
    </location>
</feature>
<feature type="domain" description="Prokineticin" evidence="5">
    <location>
        <begin position="5"/>
        <end position="82"/>
    </location>
</feature>
<evidence type="ECO:0000313" key="6">
    <source>
        <dbReference type="EMBL" id="KFM69961.1"/>
    </source>
</evidence>
<keyword evidence="4" id="KW-0732">Signal</keyword>
<dbReference type="SUPFAM" id="SSF57190">
    <property type="entry name" value="Colipase-like"/>
    <property type="match status" value="1"/>
</dbReference>
<dbReference type="InterPro" id="IPR023569">
    <property type="entry name" value="Prokineticin_domain"/>
</dbReference>
<feature type="signal peptide" evidence="4">
    <location>
        <begin position="1"/>
        <end position="19"/>
    </location>
</feature>
<evidence type="ECO:0000256" key="3">
    <source>
        <dbReference type="ARBA" id="ARBA00023157"/>
    </source>
</evidence>
<dbReference type="GO" id="GO:0005576">
    <property type="term" value="C:extracellular region"/>
    <property type="evidence" value="ECO:0007669"/>
    <property type="project" value="UniProtKB-SubCell"/>
</dbReference>
<dbReference type="EMBL" id="KK117256">
    <property type="protein sequence ID" value="KFM69961.1"/>
    <property type="molecule type" value="Genomic_DNA"/>
</dbReference>
<gene>
    <name evidence="6" type="ORF">X975_05126</name>
</gene>
<proteinExistence type="predicted"/>
<name>A0A087TXX2_STEMI</name>
<evidence type="ECO:0000313" key="7">
    <source>
        <dbReference type="Proteomes" id="UP000054359"/>
    </source>
</evidence>
<dbReference type="Gene3D" id="2.10.80.10">
    <property type="entry name" value="Lipase, subunit A"/>
    <property type="match status" value="1"/>
</dbReference>